<protein>
    <submittedName>
        <fullName evidence="1">Uncharacterized protein</fullName>
    </submittedName>
</protein>
<dbReference type="Proteomes" id="UP001280121">
    <property type="component" value="Unassembled WGS sequence"/>
</dbReference>
<comment type="caution">
    <text evidence="1">The sequence shown here is derived from an EMBL/GenBank/DDBJ whole genome shotgun (WGS) entry which is preliminary data.</text>
</comment>
<sequence>MKIDGREKHGHLTGYMTQPTATYLTYNKWRASDCQVKSWLFDAMQPNQMKRFIRYDTAKQV</sequence>
<reference evidence="1" key="1">
    <citation type="journal article" date="2023" name="Plant J.">
        <title>Genome sequences and population genomics provide insights into the demographic history, inbreeding, and mutation load of two 'living fossil' tree species of Dipteronia.</title>
        <authorList>
            <person name="Feng Y."/>
            <person name="Comes H.P."/>
            <person name="Chen J."/>
            <person name="Zhu S."/>
            <person name="Lu R."/>
            <person name="Zhang X."/>
            <person name="Li P."/>
            <person name="Qiu J."/>
            <person name="Olsen K.M."/>
            <person name="Qiu Y."/>
        </authorList>
    </citation>
    <scope>NUCLEOTIDE SEQUENCE</scope>
    <source>
        <strain evidence="1">KIB01</strain>
    </source>
</reference>
<evidence type="ECO:0000313" key="1">
    <source>
        <dbReference type="EMBL" id="KAK2659708.1"/>
    </source>
</evidence>
<evidence type="ECO:0000313" key="2">
    <source>
        <dbReference type="Proteomes" id="UP001280121"/>
    </source>
</evidence>
<proteinExistence type="predicted"/>
<gene>
    <name evidence="1" type="ORF">Ddye_006241</name>
</gene>
<organism evidence="1 2">
    <name type="scientific">Dipteronia dyeriana</name>
    <dbReference type="NCBI Taxonomy" id="168575"/>
    <lineage>
        <taxon>Eukaryota</taxon>
        <taxon>Viridiplantae</taxon>
        <taxon>Streptophyta</taxon>
        <taxon>Embryophyta</taxon>
        <taxon>Tracheophyta</taxon>
        <taxon>Spermatophyta</taxon>
        <taxon>Magnoliopsida</taxon>
        <taxon>eudicotyledons</taxon>
        <taxon>Gunneridae</taxon>
        <taxon>Pentapetalae</taxon>
        <taxon>rosids</taxon>
        <taxon>malvids</taxon>
        <taxon>Sapindales</taxon>
        <taxon>Sapindaceae</taxon>
        <taxon>Hippocastanoideae</taxon>
        <taxon>Acereae</taxon>
        <taxon>Dipteronia</taxon>
    </lineage>
</organism>
<dbReference type="EMBL" id="JANJYI010000002">
    <property type="protein sequence ID" value="KAK2659708.1"/>
    <property type="molecule type" value="Genomic_DNA"/>
</dbReference>
<keyword evidence="2" id="KW-1185">Reference proteome</keyword>
<accession>A0AAD9XIP6</accession>
<dbReference type="AlphaFoldDB" id="A0AAD9XIP6"/>
<name>A0AAD9XIP6_9ROSI</name>